<dbReference type="GO" id="GO:0004523">
    <property type="term" value="F:RNA-DNA hybrid ribonuclease activity"/>
    <property type="evidence" value="ECO:0007669"/>
    <property type="project" value="InterPro"/>
</dbReference>
<evidence type="ECO:0000313" key="3">
    <source>
        <dbReference type="Proteomes" id="UP001281410"/>
    </source>
</evidence>
<feature type="domain" description="RNase H type-1" evidence="1">
    <location>
        <begin position="70"/>
        <end position="168"/>
    </location>
</feature>
<dbReference type="InterPro" id="IPR002156">
    <property type="entry name" value="RNaseH_domain"/>
</dbReference>
<dbReference type="AlphaFoldDB" id="A0AAD9ZW56"/>
<keyword evidence="3" id="KW-1185">Reference proteome</keyword>
<dbReference type="EMBL" id="JANJYJ010000008">
    <property type="protein sequence ID" value="KAK3193498.1"/>
    <property type="molecule type" value="Genomic_DNA"/>
</dbReference>
<proteinExistence type="predicted"/>
<gene>
    <name evidence="2" type="ORF">Dsin_024808</name>
</gene>
<accession>A0AAD9ZW56</accession>
<dbReference type="Pfam" id="PF13456">
    <property type="entry name" value="RVT_3"/>
    <property type="match status" value="1"/>
</dbReference>
<comment type="caution">
    <text evidence="2">The sequence shown here is derived from an EMBL/GenBank/DDBJ whole genome shotgun (WGS) entry which is preliminary data.</text>
</comment>
<evidence type="ECO:0000259" key="1">
    <source>
        <dbReference type="Pfam" id="PF13456"/>
    </source>
</evidence>
<organism evidence="2 3">
    <name type="scientific">Dipteronia sinensis</name>
    <dbReference type="NCBI Taxonomy" id="43782"/>
    <lineage>
        <taxon>Eukaryota</taxon>
        <taxon>Viridiplantae</taxon>
        <taxon>Streptophyta</taxon>
        <taxon>Embryophyta</taxon>
        <taxon>Tracheophyta</taxon>
        <taxon>Spermatophyta</taxon>
        <taxon>Magnoliopsida</taxon>
        <taxon>eudicotyledons</taxon>
        <taxon>Gunneridae</taxon>
        <taxon>Pentapetalae</taxon>
        <taxon>rosids</taxon>
        <taxon>malvids</taxon>
        <taxon>Sapindales</taxon>
        <taxon>Sapindaceae</taxon>
        <taxon>Hippocastanoideae</taxon>
        <taxon>Acereae</taxon>
        <taxon>Dipteronia</taxon>
    </lineage>
</organism>
<dbReference type="Proteomes" id="UP001281410">
    <property type="component" value="Unassembled WGS sequence"/>
</dbReference>
<dbReference type="PANTHER" id="PTHR47074">
    <property type="entry name" value="BNAC02G40300D PROTEIN"/>
    <property type="match status" value="1"/>
</dbReference>
<dbReference type="InterPro" id="IPR052929">
    <property type="entry name" value="RNase_H-like_EbsB-rel"/>
</dbReference>
<reference evidence="2" key="1">
    <citation type="journal article" date="2023" name="Plant J.">
        <title>Genome sequences and population genomics provide insights into the demographic history, inbreeding, and mutation load of two 'living fossil' tree species of Dipteronia.</title>
        <authorList>
            <person name="Feng Y."/>
            <person name="Comes H.P."/>
            <person name="Chen J."/>
            <person name="Zhu S."/>
            <person name="Lu R."/>
            <person name="Zhang X."/>
            <person name="Li P."/>
            <person name="Qiu J."/>
            <person name="Olsen K.M."/>
            <person name="Qiu Y."/>
        </authorList>
    </citation>
    <scope>NUCLEOTIDE SEQUENCE</scope>
    <source>
        <strain evidence="2">NBL</strain>
    </source>
</reference>
<sequence>MCVSVWRIWYLRNSFLFDSKVPDIKSTLGWCELFLSNYNSHGRITASPEHLADFWTPPNRGSFKLNCTSITNFRNRKTGIGLVIIDHIGFIVSSCSLFLDEGLDHITANSVAILRGLIFGKNCCLLPLYVESDATTVVSMINSENHLHSKCGNIVKDIIGLMKDLNIPTINLGSKGSYKPVSDQAKQALLRRKTFTWTSA</sequence>
<name>A0AAD9ZW56_9ROSI</name>
<dbReference type="PANTHER" id="PTHR47074:SF11">
    <property type="entry name" value="REVERSE TRANSCRIPTASE-LIKE PROTEIN"/>
    <property type="match status" value="1"/>
</dbReference>
<protein>
    <recommendedName>
        <fullName evidence="1">RNase H type-1 domain-containing protein</fullName>
    </recommendedName>
</protein>
<dbReference type="GO" id="GO:0003676">
    <property type="term" value="F:nucleic acid binding"/>
    <property type="evidence" value="ECO:0007669"/>
    <property type="project" value="InterPro"/>
</dbReference>
<evidence type="ECO:0000313" key="2">
    <source>
        <dbReference type="EMBL" id="KAK3193498.1"/>
    </source>
</evidence>